<dbReference type="EMBL" id="ML179922">
    <property type="protein sequence ID" value="THU80264.1"/>
    <property type="molecule type" value="Genomic_DNA"/>
</dbReference>
<keyword evidence="1" id="KW-1133">Transmembrane helix</keyword>
<feature type="transmembrane region" description="Helical" evidence="1">
    <location>
        <begin position="117"/>
        <end position="138"/>
    </location>
</feature>
<name>A0A4S8KWB7_DENBC</name>
<reference evidence="3 4" key="1">
    <citation type="journal article" date="2019" name="Nat. Ecol. Evol.">
        <title>Megaphylogeny resolves global patterns of mushroom evolution.</title>
        <authorList>
            <person name="Varga T."/>
            <person name="Krizsan K."/>
            <person name="Foldi C."/>
            <person name="Dima B."/>
            <person name="Sanchez-Garcia M."/>
            <person name="Sanchez-Ramirez S."/>
            <person name="Szollosi G.J."/>
            <person name="Szarkandi J.G."/>
            <person name="Papp V."/>
            <person name="Albert L."/>
            <person name="Andreopoulos W."/>
            <person name="Angelini C."/>
            <person name="Antonin V."/>
            <person name="Barry K.W."/>
            <person name="Bougher N.L."/>
            <person name="Buchanan P."/>
            <person name="Buyck B."/>
            <person name="Bense V."/>
            <person name="Catcheside P."/>
            <person name="Chovatia M."/>
            <person name="Cooper J."/>
            <person name="Damon W."/>
            <person name="Desjardin D."/>
            <person name="Finy P."/>
            <person name="Geml J."/>
            <person name="Haridas S."/>
            <person name="Hughes K."/>
            <person name="Justo A."/>
            <person name="Karasinski D."/>
            <person name="Kautmanova I."/>
            <person name="Kiss B."/>
            <person name="Kocsube S."/>
            <person name="Kotiranta H."/>
            <person name="LaButti K.M."/>
            <person name="Lechner B.E."/>
            <person name="Liimatainen K."/>
            <person name="Lipzen A."/>
            <person name="Lukacs Z."/>
            <person name="Mihaltcheva S."/>
            <person name="Morgado L.N."/>
            <person name="Niskanen T."/>
            <person name="Noordeloos M.E."/>
            <person name="Ohm R.A."/>
            <person name="Ortiz-Santana B."/>
            <person name="Ovrebo C."/>
            <person name="Racz N."/>
            <person name="Riley R."/>
            <person name="Savchenko A."/>
            <person name="Shiryaev A."/>
            <person name="Soop K."/>
            <person name="Spirin V."/>
            <person name="Szebenyi C."/>
            <person name="Tomsovsky M."/>
            <person name="Tulloss R.E."/>
            <person name="Uehling J."/>
            <person name="Grigoriev I.V."/>
            <person name="Vagvolgyi C."/>
            <person name="Papp T."/>
            <person name="Martin F.M."/>
            <person name="Miettinen O."/>
            <person name="Hibbett D.S."/>
            <person name="Nagy L.G."/>
        </authorList>
    </citation>
    <scope>NUCLEOTIDE SEQUENCE [LARGE SCALE GENOMIC DNA]</scope>
    <source>
        <strain evidence="3 4">CBS 962.96</strain>
    </source>
</reference>
<dbReference type="InterPro" id="IPR045340">
    <property type="entry name" value="DUF6533"/>
</dbReference>
<evidence type="ECO:0000313" key="4">
    <source>
        <dbReference type="Proteomes" id="UP000297245"/>
    </source>
</evidence>
<feature type="transmembrane region" description="Helical" evidence="1">
    <location>
        <begin position="255"/>
        <end position="272"/>
    </location>
</feature>
<proteinExistence type="predicted"/>
<evidence type="ECO:0000313" key="3">
    <source>
        <dbReference type="EMBL" id="THU80264.1"/>
    </source>
</evidence>
<evidence type="ECO:0000256" key="1">
    <source>
        <dbReference type="SAM" id="Phobius"/>
    </source>
</evidence>
<dbReference type="AlphaFoldDB" id="A0A4S8KWB7"/>
<feature type="transmembrane region" description="Helical" evidence="1">
    <location>
        <begin position="206"/>
        <end position="234"/>
    </location>
</feature>
<feature type="domain" description="DUF6533" evidence="2">
    <location>
        <begin position="53"/>
        <end position="98"/>
    </location>
</feature>
<accession>A0A4S8KWB7</accession>
<feature type="transmembrane region" description="Helical" evidence="1">
    <location>
        <begin position="150"/>
        <end position="169"/>
    </location>
</feature>
<dbReference type="OrthoDB" id="2958007at2759"/>
<dbReference type="Proteomes" id="UP000297245">
    <property type="component" value="Unassembled WGS sequence"/>
</dbReference>
<keyword evidence="1" id="KW-0472">Membrane</keyword>
<organism evidence="3 4">
    <name type="scientific">Dendrothele bispora (strain CBS 962.96)</name>
    <dbReference type="NCBI Taxonomy" id="1314807"/>
    <lineage>
        <taxon>Eukaryota</taxon>
        <taxon>Fungi</taxon>
        <taxon>Dikarya</taxon>
        <taxon>Basidiomycota</taxon>
        <taxon>Agaricomycotina</taxon>
        <taxon>Agaricomycetes</taxon>
        <taxon>Agaricomycetidae</taxon>
        <taxon>Agaricales</taxon>
        <taxon>Agaricales incertae sedis</taxon>
        <taxon>Dendrothele</taxon>
    </lineage>
</organism>
<keyword evidence="4" id="KW-1185">Reference proteome</keyword>
<feature type="transmembrane region" description="Helical" evidence="1">
    <location>
        <begin position="21"/>
        <end position="38"/>
    </location>
</feature>
<evidence type="ECO:0000259" key="2">
    <source>
        <dbReference type="Pfam" id="PF20151"/>
    </source>
</evidence>
<dbReference type="Pfam" id="PF20151">
    <property type="entry name" value="DUF6533"/>
    <property type="match status" value="1"/>
</dbReference>
<gene>
    <name evidence="3" type="ORF">K435DRAFT_845154</name>
</gene>
<protein>
    <recommendedName>
        <fullName evidence="2">DUF6533 domain-containing protein</fullName>
    </recommendedName>
</protein>
<sequence>MSELGLGKCPTRYLISRSVCASVRGPGVLLALVTMNLYPTFSLLLSELQTIGCTKVASLALLIFDTILTLKPEYQYIWQRQWNTVKVLYLFNRYSTFLDSIIVVHKRFSPGSDCSEISTFTTIFSGFGIALTELLLMIRTYGMYNSSRKILIFFLMTWLISGGINFWAISRWTKPFEFDIESLIPPFVSDTGIHDSLKCYFGSTSLISAICYMSLLVGEGVIVLMTVIKSFLLWRTARKEGRTEMQLLSWFYKEGTIFYLFVFPFTVMTAVVNKLSPSVLNAGLPSMAETPLRVIHTLLTCRLVLHVREVAEQETQSGTLASFIDFDEGSKMTGTLKHANFTSRKQQGQGVV</sequence>
<keyword evidence="1" id="KW-0812">Transmembrane</keyword>